<evidence type="ECO:0000313" key="1">
    <source>
        <dbReference type="EMBL" id="CAH1099355.1"/>
    </source>
</evidence>
<sequence>MGILNHKARFETPDDLCDLIKSARAKPSPFELFQINQTNQYIFQQWTNHLSKYYKKKCPFPIRPIRELELTKEHPRLIKYRDSYNGHWVSGVVKNKIMKRAAPGAKLLKDNEFVFAPSSYEGILNISAEKVLDLQCLKRFCGPKAQEYFSSLPHT</sequence>
<protein>
    <submittedName>
        <fullName evidence="1">Uncharacterized protein</fullName>
    </submittedName>
</protein>
<reference evidence="1" key="1">
    <citation type="submission" date="2022-01" db="EMBL/GenBank/DDBJ databases">
        <authorList>
            <person name="King R."/>
        </authorList>
    </citation>
    <scope>NUCLEOTIDE SEQUENCE</scope>
</reference>
<dbReference type="Proteomes" id="UP001153636">
    <property type="component" value="Chromosome 1"/>
</dbReference>
<evidence type="ECO:0000313" key="2">
    <source>
        <dbReference type="Proteomes" id="UP001153636"/>
    </source>
</evidence>
<accession>A0A9P0CG97</accession>
<dbReference type="AlphaFoldDB" id="A0A9P0CG97"/>
<keyword evidence="2" id="KW-1185">Reference proteome</keyword>
<gene>
    <name evidence="1" type="ORF">PSYICH_LOCUS1095</name>
</gene>
<proteinExistence type="predicted"/>
<name>A0A9P0CG97_9CUCU</name>
<organism evidence="1 2">
    <name type="scientific">Psylliodes chrysocephalus</name>
    <dbReference type="NCBI Taxonomy" id="3402493"/>
    <lineage>
        <taxon>Eukaryota</taxon>
        <taxon>Metazoa</taxon>
        <taxon>Ecdysozoa</taxon>
        <taxon>Arthropoda</taxon>
        <taxon>Hexapoda</taxon>
        <taxon>Insecta</taxon>
        <taxon>Pterygota</taxon>
        <taxon>Neoptera</taxon>
        <taxon>Endopterygota</taxon>
        <taxon>Coleoptera</taxon>
        <taxon>Polyphaga</taxon>
        <taxon>Cucujiformia</taxon>
        <taxon>Chrysomeloidea</taxon>
        <taxon>Chrysomelidae</taxon>
        <taxon>Galerucinae</taxon>
        <taxon>Alticini</taxon>
        <taxon>Psylliodes</taxon>
    </lineage>
</organism>
<dbReference type="OrthoDB" id="6755725at2759"/>
<dbReference type="EMBL" id="OV651813">
    <property type="protein sequence ID" value="CAH1099355.1"/>
    <property type="molecule type" value="Genomic_DNA"/>
</dbReference>